<keyword evidence="3" id="KW-1185">Reference proteome</keyword>
<proteinExistence type="predicted"/>
<feature type="non-terminal residue" evidence="2">
    <location>
        <position position="1"/>
    </location>
</feature>
<sequence>ISQMPEPSDPGRHQLLCIGVGGGCLVAYMTLAEK</sequence>
<keyword evidence="1" id="KW-0812">Transmembrane</keyword>
<protein>
    <submittedName>
        <fullName evidence="2">Vesicle trafficking protein Sly1 (Sec1 family) (ISS)</fullName>
    </submittedName>
</protein>
<feature type="transmembrane region" description="Helical" evidence="1">
    <location>
        <begin position="12"/>
        <end position="31"/>
    </location>
</feature>
<gene>
    <name evidence="2" type="ORF">CCACVL1_30407</name>
</gene>
<evidence type="ECO:0000256" key="1">
    <source>
        <dbReference type="SAM" id="Phobius"/>
    </source>
</evidence>
<reference evidence="2 3" key="1">
    <citation type="submission" date="2013-09" db="EMBL/GenBank/DDBJ databases">
        <title>Corchorus capsularis genome sequencing.</title>
        <authorList>
            <person name="Alam M."/>
            <person name="Haque M.S."/>
            <person name="Islam M.S."/>
            <person name="Emdad E.M."/>
            <person name="Islam M.M."/>
            <person name="Ahmed B."/>
            <person name="Halim A."/>
            <person name="Hossen Q.M.M."/>
            <person name="Hossain M.Z."/>
            <person name="Ahmed R."/>
            <person name="Khan M.M."/>
            <person name="Islam R."/>
            <person name="Rashid M.M."/>
            <person name="Khan S.A."/>
            <person name="Rahman M.S."/>
            <person name="Alam M."/>
        </authorList>
    </citation>
    <scope>NUCLEOTIDE SEQUENCE [LARGE SCALE GENOMIC DNA]</scope>
    <source>
        <strain evidence="3">cv. CVL-1</strain>
        <tissue evidence="2">Whole seedling</tissue>
    </source>
</reference>
<organism evidence="2 3">
    <name type="scientific">Corchorus capsularis</name>
    <name type="common">Jute</name>
    <dbReference type="NCBI Taxonomy" id="210143"/>
    <lineage>
        <taxon>Eukaryota</taxon>
        <taxon>Viridiplantae</taxon>
        <taxon>Streptophyta</taxon>
        <taxon>Embryophyta</taxon>
        <taxon>Tracheophyta</taxon>
        <taxon>Spermatophyta</taxon>
        <taxon>Magnoliopsida</taxon>
        <taxon>eudicotyledons</taxon>
        <taxon>Gunneridae</taxon>
        <taxon>Pentapetalae</taxon>
        <taxon>rosids</taxon>
        <taxon>malvids</taxon>
        <taxon>Malvales</taxon>
        <taxon>Malvaceae</taxon>
        <taxon>Grewioideae</taxon>
        <taxon>Apeibeae</taxon>
        <taxon>Corchorus</taxon>
    </lineage>
</organism>
<dbReference type="Proteomes" id="UP000188268">
    <property type="component" value="Unassembled WGS sequence"/>
</dbReference>
<dbReference type="EMBL" id="AWWV01016133">
    <property type="protein sequence ID" value="OMO50494.1"/>
    <property type="molecule type" value="Genomic_DNA"/>
</dbReference>
<dbReference type="Gramene" id="OMO50494">
    <property type="protein sequence ID" value="OMO50494"/>
    <property type="gene ID" value="CCACVL1_30407"/>
</dbReference>
<accession>A0A1R3FXC1</accession>
<evidence type="ECO:0000313" key="3">
    <source>
        <dbReference type="Proteomes" id="UP000188268"/>
    </source>
</evidence>
<name>A0A1R3FXC1_COCAP</name>
<dbReference type="AlphaFoldDB" id="A0A1R3FXC1"/>
<keyword evidence="1" id="KW-0472">Membrane</keyword>
<evidence type="ECO:0000313" key="2">
    <source>
        <dbReference type="EMBL" id="OMO50494.1"/>
    </source>
</evidence>
<keyword evidence="1" id="KW-1133">Transmembrane helix</keyword>
<comment type="caution">
    <text evidence="2">The sequence shown here is derived from an EMBL/GenBank/DDBJ whole genome shotgun (WGS) entry which is preliminary data.</text>
</comment>